<dbReference type="RefSeq" id="WP_317488897.1">
    <property type="nucleotide sequence ID" value="NZ_CP136051.1"/>
</dbReference>
<reference evidence="2 3" key="1">
    <citation type="journal article" date="2023" name="Microbiol. Resour. Announc.">
        <title>Complete Genome Sequence of Imperialibacter roseus strain P4T.</title>
        <authorList>
            <person name="Tizabi D.R."/>
            <person name="Bachvaroff T."/>
            <person name="Hill R.T."/>
        </authorList>
    </citation>
    <scope>NUCLEOTIDE SEQUENCE [LARGE SCALE GENOMIC DNA]</scope>
    <source>
        <strain evidence="2 3">P4T</strain>
    </source>
</reference>
<sequence>MRHLLKFTFALCLIGFTAQAQEEEINIAGFRFLDYTNDLPADLLSSRSAVLVSVPPKSRGTSERGDWRGFSTEMHQEFRKMGIDAVAYLNIDDVMAGTDVTGAFSDFLNSRQIKNLILLSKVNLKIAGKESERVVVVITPYNGTKTYMSNGQQAWKDQDKDLEKVVKNLGKAVYKSKQENKNFLITEKPEFFTDVDIITKRRFPSFAGDLKIDKLAVPMYTKVEIPADKPGGIVNNNVEKEIQKYNAKVASSNNVLKGAMQDYPFKYELVEYDGDDKKLYNAGYQYVLLNLNTTGYTIREMLNYEVDKNETDYITMKTSNGKAILRTIPVNAPVYKFYVKHLVTGDVYLGTKWDADETMDEALSNYIQNFKDELKIR</sequence>
<proteinExistence type="predicted"/>
<gene>
    <name evidence="2" type="ORF">RT717_24100</name>
</gene>
<name>A0ABZ0IM98_9BACT</name>
<evidence type="ECO:0000313" key="2">
    <source>
        <dbReference type="EMBL" id="WOK06163.1"/>
    </source>
</evidence>
<accession>A0ABZ0IM98</accession>
<feature type="chain" id="PRO_5047038629" evidence="1">
    <location>
        <begin position="21"/>
        <end position="377"/>
    </location>
</feature>
<feature type="signal peptide" evidence="1">
    <location>
        <begin position="1"/>
        <end position="20"/>
    </location>
</feature>
<evidence type="ECO:0000313" key="3">
    <source>
        <dbReference type="Proteomes" id="UP001302349"/>
    </source>
</evidence>
<dbReference type="EMBL" id="CP136051">
    <property type="protein sequence ID" value="WOK06163.1"/>
    <property type="molecule type" value="Genomic_DNA"/>
</dbReference>
<evidence type="ECO:0000256" key="1">
    <source>
        <dbReference type="SAM" id="SignalP"/>
    </source>
</evidence>
<keyword evidence="1" id="KW-0732">Signal</keyword>
<keyword evidence="3" id="KW-1185">Reference proteome</keyword>
<protein>
    <submittedName>
        <fullName evidence="2">Uncharacterized protein</fullName>
    </submittedName>
</protein>
<dbReference type="Proteomes" id="UP001302349">
    <property type="component" value="Chromosome"/>
</dbReference>
<organism evidence="2 3">
    <name type="scientific">Imperialibacter roseus</name>
    <dbReference type="NCBI Taxonomy" id="1324217"/>
    <lineage>
        <taxon>Bacteria</taxon>
        <taxon>Pseudomonadati</taxon>
        <taxon>Bacteroidota</taxon>
        <taxon>Cytophagia</taxon>
        <taxon>Cytophagales</taxon>
        <taxon>Flammeovirgaceae</taxon>
        <taxon>Imperialibacter</taxon>
    </lineage>
</organism>